<evidence type="ECO:0000313" key="1">
    <source>
        <dbReference type="EMBL" id="PTP35435.1"/>
    </source>
</evidence>
<dbReference type="EMBL" id="PIFK01000018">
    <property type="protein sequence ID" value="PTP35435.1"/>
    <property type="molecule type" value="Genomic_DNA"/>
</dbReference>
<evidence type="ECO:0000313" key="2">
    <source>
        <dbReference type="Proteomes" id="UP000244197"/>
    </source>
</evidence>
<protein>
    <submittedName>
        <fullName evidence="1">Uncharacterized protein</fullName>
    </submittedName>
</protein>
<reference evidence="1 2" key="1">
    <citation type="submission" date="2017-11" db="EMBL/GenBank/DDBJ databases">
        <title>Population delineation of vibrios coincides with oyster pathogenicity.</title>
        <authorList>
            <person name="Bruto M."/>
            <person name="Labreuche Y."/>
            <person name="James A."/>
            <person name="Piel D."/>
            <person name="Chenivesse S."/>
            <person name="Petton B."/>
            <person name="Polz M.F."/>
            <person name="Le Roux F."/>
        </authorList>
    </citation>
    <scope>NUCLEOTIDE SEQUENCE [LARGE SCALE GENOMIC DNA]</scope>
    <source>
        <strain evidence="1 2">FF_144</strain>
    </source>
</reference>
<dbReference type="AlphaFoldDB" id="A0A2T5EWB7"/>
<sequence length="304" mass="33916">MVINGKVKEKAIVGDYNELVFSQHNVALIEGFHVISSISELMGIPNPFTHKLKNNSPKLGAQHLDLLQQLEVDLCLCYSQLGNVSDNVIFKMLSDANSLETNVYTQNLLIDRQPDSPLLAAAQELKSSLKLDDLGGVAPNSKITKSDSYVTTRNTLIYIILASLGGRNLRIEKKLPKQLPDGTEITLELIEKTLPLTISFLDGWLKGLEKEFKQDTNGFHRSMQVWQALGLIIFDLRTHQDYTVAEYYEAGVSLSKLDYSKDAAHWAKCAAFKKDATNTFWINATGGGRTLRDKVAEYLISLIK</sequence>
<dbReference type="Proteomes" id="UP000244197">
    <property type="component" value="Unassembled WGS sequence"/>
</dbReference>
<gene>
    <name evidence="1" type="ORF">CWO07_10495</name>
</gene>
<accession>A0A2T5EWB7</accession>
<name>A0A2T5EWB7_VIBSP</name>
<proteinExistence type="predicted"/>
<organism evidence="1 2">
    <name type="scientific">Vibrio splendidus</name>
    <dbReference type="NCBI Taxonomy" id="29497"/>
    <lineage>
        <taxon>Bacteria</taxon>
        <taxon>Pseudomonadati</taxon>
        <taxon>Pseudomonadota</taxon>
        <taxon>Gammaproteobacteria</taxon>
        <taxon>Vibrionales</taxon>
        <taxon>Vibrionaceae</taxon>
        <taxon>Vibrio</taxon>
    </lineage>
</organism>
<comment type="caution">
    <text evidence="1">The sequence shown here is derived from an EMBL/GenBank/DDBJ whole genome shotgun (WGS) entry which is preliminary data.</text>
</comment>